<sequence>MWGFDSFLQFIKTWFRFVETTVLHKYFIPVILAINFVFEWVFVSVGGIYFLIVLYILDFLTGVGRSLYFSYKISFNTKHNLPIPKKYIEKKLVSKKFPRFLITMLSTVILLGILKLAGVYSAIFLPLFSIFYSVFLGQQIISITENLHDVGIVGGKIYERLKRKITEYLD</sequence>
<dbReference type="GO" id="GO:0016020">
    <property type="term" value="C:membrane"/>
    <property type="evidence" value="ECO:0007669"/>
    <property type="project" value="UniProtKB-SubCell"/>
</dbReference>
<keyword evidence="7" id="KW-1185">Reference proteome</keyword>
<evidence type="ECO:0000256" key="1">
    <source>
        <dbReference type="ARBA" id="ARBA00004141"/>
    </source>
</evidence>
<dbReference type="AlphaFoldDB" id="A0A951MDI9"/>
<comment type="caution">
    <text evidence="6">The sequence shown here is derived from an EMBL/GenBank/DDBJ whole genome shotgun (WGS) entry which is preliminary data.</text>
</comment>
<keyword evidence="4 5" id="KW-0472">Membrane</keyword>
<evidence type="ECO:0000256" key="4">
    <source>
        <dbReference type="ARBA" id="ARBA00023136"/>
    </source>
</evidence>
<keyword evidence="3 5" id="KW-1133">Transmembrane helix</keyword>
<evidence type="ECO:0000313" key="6">
    <source>
        <dbReference type="EMBL" id="MBW3469089.1"/>
    </source>
</evidence>
<organism evidence="6 7">
    <name type="scientific">Arthrospiribacter ruber</name>
    <dbReference type="NCBI Taxonomy" id="2487934"/>
    <lineage>
        <taxon>Bacteria</taxon>
        <taxon>Pseudomonadati</taxon>
        <taxon>Bacteroidota</taxon>
        <taxon>Cytophagia</taxon>
        <taxon>Cytophagales</taxon>
        <taxon>Cyclobacteriaceae</taxon>
        <taxon>Arthrospiribacter</taxon>
    </lineage>
</organism>
<keyword evidence="2 5" id="KW-0812">Transmembrane</keyword>
<protein>
    <submittedName>
        <fullName evidence="6">Uncharacterized protein</fullName>
    </submittedName>
</protein>
<evidence type="ECO:0000313" key="7">
    <source>
        <dbReference type="Proteomes" id="UP000727490"/>
    </source>
</evidence>
<evidence type="ECO:0000256" key="5">
    <source>
        <dbReference type="SAM" id="Phobius"/>
    </source>
</evidence>
<dbReference type="InterPro" id="IPR006480">
    <property type="entry name" value="Phage_holin_4_1"/>
</dbReference>
<reference evidence="6 7" key="1">
    <citation type="journal article" date="2020" name="Syst. Appl. Microbiol.">
        <title>Arthrospiribacter ruber gen. nov., sp. nov., a novel bacterium isolated from Arthrospira cultures.</title>
        <authorList>
            <person name="Waleron M."/>
            <person name="Misztak A."/>
            <person name="Waleron M.M."/>
            <person name="Furmaniak M."/>
            <person name="Mrozik A."/>
            <person name="Waleron K."/>
        </authorList>
    </citation>
    <scope>NUCLEOTIDE SEQUENCE [LARGE SCALE GENOMIC DNA]</scope>
    <source>
        <strain evidence="6 7">DPMB0001</strain>
    </source>
</reference>
<dbReference type="Pfam" id="PF05105">
    <property type="entry name" value="Phage_holin_4_1"/>
    <property type="match status" value="1"/>
</dbReference>
<evidence type="ECO:0000256" key="2">
    <source>
        <dbReference type="ARBA" id="ARBA00022692"/>
    </source>
</evidence>
<feature type="transmembrane region" description="Helical" evidence="5">
    <location>
        <begin position="97"/>
        <end position="114"/>
    </location>
</feature>
<dbReference type="Proteomes" id="UP000727490">
    <property type="component" value="Unassembled WGS sequence"/>
</dbReference>
<dbReference type="EMBL" id="RPHB01000007">
    <property type="protein sequence ID" value="MBW3469089.1"/>
    <property type="molecule type" value="Genomic_DNA"/>
</dbReference>
<name>A0A951MDI9_9BACT</name>
<proteinExistence type="predicted"/>
<dbReference type="RefSeq" id="WP_219291516.1">
    <property type="nucleotide sequence ID" value="NZ_RPHB01000007.1"/>
</dbReference>
<feature type="transmembrane region" description="Helical" evidence="5">
    <location>
        <begin position="26"/>
        <end position="57"/>
    </location>
</feature>
<gene>
    <name evidence="6" type="ORF">EGN73_14910</name>
</gene>
<accession>A0A951MDI9</accession>
<evidence type="ECO:0000256" key="3">
    <source>
        <dbReference type="ARBA" id="ARBA00022989"/>
    </source>
</evidence>
<comment type="subcellular location">
    <subcellularLocation>
        <location evidence="1">Membrane</location>
        <topology evidence="1">Multi-pass membrane protein</topology>
    </subcellularLocation>
</comment>